<protein>
    <submittedName>
        <fullName evidence="1">Gp26</fullName>
    </submittedName>
</protein>
<dbReference type="Pfam" id="PF23841">
    <property type="entry name" value="Phage_tail_terminator_2"/>
    <property type="match status" value="1"/>
</dbReference>
<proteinExistence type="predicted"/>
<comment type="caution">
    <text evidence="1">The sequence shown here is derived from an EMBL/GenBank/DDBJ whole genome shotgun (WGS) entry which is preliminary data.</text>
</comment>
<dbReference type="InterPro" id="IPR057003">
    <property type="entry name" value="Phage_tail_terminator_2"/>
</dbReference>
<reference evidence="2" key="2">
    <citation type="submission" date="2016-02" db="EMBL/GenBank/DDBJ databases">
        <title>Draft genome sequence of five rapidly growing Mycobacterium species.</title>
        <authorList>
            <person name="Katahira K."/>
            <person name="Gotou Y."/>
            <person name="Iida K."/>
            <person name="Ogura Y."/>
            <person name="Hayashi T."/>
        </authorList>
    </citation>
    <scope>NUCLEOTIDE SEQUENCE [LARGE SCALE GENOMIC DNA]</scope>
    <source>
        <strain evidence="2">JCM6368</strain>
    </source>
</reference>
<dbReference type="AlphaFoldDB" id="A0A100WRY4"/>
<dbReference type="RefSeq" id="WP_061264159.1">
    <property type="nucleotide sequence ID" value="NZ_BCSZ01000033.1"/>
</dbReference>
<evidence type="ECO:0000313" key="2">
    <source>
        <dbReference type="Proteomes" id="UP000069705"/>
    </source>
</evidence>
<dbReference type="EMBL" id="BCSZ01000033">
    <property type="protein sequence ID" value="GAT03478.1"/>
    <property type="molecule type" value="Genomic_DNA"/>
</dbReference>
<evidence type="ECO:0000313" key="1">
    <source>
        <dbReference type="EMBL" id="GAT03478.1"/>
    </source>
</evidence>
<name>A0A100WRY4_MYCFO</name>
<dbReference type="Proteomes" id="UP000069705">
    <property type="component" value="Unassembled WGS sequence"/>
</dbReference>
<sequence>MATYPWLPNWYEVPGFPLAESAGKALFAPLFPTGVDGAVQVVNQLPDAVLDTGWFGRILFLARFGGAGDIRKDQAAMQVAAITNSPTESQALIRFIRDVLVCVEDPIEVELEDGDVVTITAVSEMTGPEEIPGLEYDERIVPATFLFTFDNPLSTPDYSDHLGI</sequence>
<reference evidence="1 2" key="1">
    <citation type="journal article" date="2016" name="Genome Announc.">
        <title>Draft Genome Sequences of Five Rapidly Growing Mycobacterium Species, M. thermoresistibile, M. fortuitum subsp. acetamidolyticum, M. canariasense, M. brisbanense, and M. novocastrense.</title>
        <authorList>
            <person name="Katahira K."/>
            <person name="Ogura Y."/>
            <person name="Gotoh Y."/>
            <person name="Hayashi T."/>
        </authorList>
    </citation>
    <scope>NUCLEOTIDE SEQUENCE [LARGE SCALE GENOMIC DNA]</scope>
    <source>
        <strain evidence="1 2">JCM6368</strain>
    </source>
</reference>
<accession>A0A100WRY4</accession>
<organism evidence="1 2">
    <name type="scientific">Mycolicibacterium fortuitum subsp. acetamidolyticum</name>
    <dbReference type="NCBI Taxonomy" id="144550"/>
    <lineage>
        <taxon>Bacteria</taxon>
        <taxon>Bacillati</taxon>
        <taxon>Actinomycetota</taxon>
        <taxon>Actinomycetes</taxon>
        <taxon>Mycobacteriales</taxon>
        <taxon>Mycobacteriaceae</taxon>
        <taxon>Mycolicibacterium</taxon>
    </lineage>
</organism>
<gene>
    <name evidence="1" type="ORF">RMCFA_3590</name>
</gene>